<dbReference type="InterPro" id="IPR000551">
    <property type="entry name" value="MerR-type_HTH_dom"/>
</dbReference>
<dbReference type="RefSeq" id="WP_072889355.1">
    <property type="nucleotide sequence ID" value="NZ_FQVW01000011.1"/>
</dbReference>
<keyword evidence="4" id="KW-0804">Transcription</keyword>
<keyword evidence="3 6" id="KW-0238">DNA-binding</keyword>
<keyword evidence="2" id="KW-0805">Transcription regulation</keyword>
<name>A0A1M5G1G4_9BACI</name>
<dbReference type="GO" id="GO:0003700">
    <property type="term" value="F:DNA-binding transcription factor activity"/>
    <property type="evidence" value="ECO:0007669"/>
    <property type="project" value="InterPro"/>
</dbReference>
<dbReference type="PANTHER" id="PTHR30204:SF69">
    <property type="entry name" value="MERR-FAMILY TRANSCRIPTIONAL REGULATOR"/>
    <property type="match status" value="1"/>
</dbReference>
<reference evidence="6 7" key="1">
    <citation type="submission" date="2016-11" db="EMBL/GenBank/DDBJ databases">
        <authorList>
            <person name="Jaros S."/>
            <person name="Januszkiewicz K."/>
            <person name="Wedrychowicz H."/>
        </authorList>
    </citation>
    <scope>NUCLEOTIDE SEQUENCE [LARGE SCALE GENOMIC DNA]</scope>
    <source>
        <strain evidence="6 7">IBRC-M 10683</strain>
    </source>
</reference>
<dbReference type="SMART" id="SM00422">
    <property type="entry name" value="HTH_MERR"/>
    <property type="match status" value="1"/>
</dbReference>
<evidence type="ECO:0000313" key="7">
    <source>
        <dbReference type="Proteomes" id="UP000183988"/>
    </source>
</evidence>
<gene>
    <name evidence="6" type="ORF">SAMN05216225_101125</name>
</gene>
<dbReference type="EMBL" id="FQVW01000011">
    <property type="protein sequence ID" value="SHF97553.1"/>
    <property type="molecule type" value="Genomic_DNA"/>
</dbReference>
<dbReference type="Proteomes" id="UP000183988">
    <property type="component" value="Unassembled WGS sequence"/>
</dbReference>
<dbReference type="GO" id="GO:0003677">
    <property type="term" value="F:DNA binding"/>
    <property type="evidence" value="ECO:0007669"/>
    <property type="project" value="UniProtKB-KW"/>
</dbReference>
<protein>
    <submittedName>
        <fullName evidence="6">DNA-binding transcriptional regulator, MerR family</fullName>
    </submittedName>
</protein>
<keyword evidence="7" id="KW-1185">Reference proteome</keyword>
<evidence type="ECO:0000259" key="5">
    <source>
        <dbReference type="PROSITE" id="PS50937"/>
    </source>
</evidence>
<keyword evidence="1" id="KW-0678">Repressor</keyword>
<organism evidence="6 7">
    <name type="scientific">Ornithinibacillus halophilus</name>
    <dbReference type="NCBI Taxonomy" id="930117"/>
    <lineage>
        <taxon>Bacteria</taxon>
        <taxon>Bacillati</taxon>
        <taxon>Bacillota</taxon>
        <taxon>Bacilli</taxon>
        <taxon>Bacillales</taxon>
        <taxon>Bacillaceae</taxon>
        <taxon>Ornithinibacillus</taxon>
    </lineage>
</organism>
<sequence>MYIGEFVRMVNSTKDTIRHYEDLQLIHPQWENNRRVYSEEHVKDYEAIKEMQSLGLSLKEIEVMFQLKRTSGCSSPELLEGLVKKLEEKKQLFQMEEAHIREKRKSIEGIIMAVSKSLPS</sequence>
<dbReference type="PANTHER" id="PTHR30204">
    <property type="entry name" value="REDOX-CYCLING DRUG-SENSING TRANSCRIPTIONAL ACTIVATOR SOXR"/>
    <property type="match status" value="1"/>
</dbReference>
<dbReference type="InterPro" id="IPR047057">
    <property type="entry name" value="MerR_fam"/>
</dbReference>
<evidence type="ECO:0000313" key="6">
    <source>
        <dbReference type="EMBL" id="SHF97553.1"/>
    </source>
</evidence>
<evidence type="ECO:0000256" key="3">
    <source>
        <dbReference type="ARBA" id="ARBA00023125"/>
    </source>
</evidence>
<dbReference type="InterPro" id="IPR009061">
    <property type="entry name" value="DNA-bd_dom_put_sf"/>
</dbReference>
<dbReference type="Pfam" id="PF13411">
    <property type="entry name" value="MerR_1"/>
    <property type="match status" value="1"/>
</dbReference>
<evidence type="ECO:0000256" key="4">
    <source>
        <dbReference type="ARBA" id="ARBA00023163"/>
    </source>
</evidence>
<dbReference type="Gene3D" id="1.10.1660.10">
    <property type="match status" value="1"/>
</dbReference>
<dbReference type="CDD" id="cd00592">
    <property type="entry name" value="HTH_MerR-like"/>
    <property type="match status" value="1"/>
</dbReference>
<accession>A0A1M5G1G4</accession>
<dbReference type="PROSITE" id="PS50937">
    <property type="entry name" value="HTH_MERR_2"/>
    <property type="match status" value="1"/>
</dbReference>
<dbReference type="STRING" id="930117.SAMN05216225_101125"/>
<dbReference type="OrthoDB" id="9806513at2"/>
<evidence type="ECO:0000256" key="2">
    <source>
        <dbReference type="ARBA" id="ARBA00023015"/>
    </source>
</evidence>
<evidence type="ECO:0000256" key="1">
    <source>
        <dbReference type="ARBA" id="ARBA00022491"/>
    </source>
</evidence>
<proteinExistence type="predicted"/>
<feature type="domain" description="HTH merR-type" evidence="5">
    <location>
        <begin position="1"/>
        <end position="67"/>
    </location>
</feature>
<dbReference type="SUPFAM" id="SSF46955">
    <property type="entry name" value="Putative DNA-binding domain"/>
    <property type="match status" value="1"/>
</dbReference>
<dbReference type="AlphaFoldDB" id="A0A1M5G1G4"/>